<evidence type="ECO:0000259" key="6">
    <source>
        <dbReference type="Pfam" id="PF15982"/>
    </source>
</evidence>
<evidence type="ECO:0000256" key="4">
    <source>
        <dbReference type="ARBA" id="ARBA00022989"/>
    </source>
</evidence>
<keyword evidence="3" id="KW-0812">Transmembrane</keyword>
<evidence type="ECO:0000256" key="1">
    <source>
        <dbReference type="ARBA" id="ARBA00004127"/>
    </source>
</evidence>
<dbReference type="Pfam" id="PF15982">
    <property type="entry name" value="TMEM135_C_rich"/>
    <property type="match status" value="1"/>
</dbReference>
<proteinExistence type="inferred from homology"/>
<evidence type="ECO:0000256" key="3">
    <source>
        <dbReference type="ARBA" id="ARBA00022692"/>
    </source>
</evidence>
<dbReference type="InterPro" id="IPR031926">
    <property type="entry name" value="TMEM135_N"/>
</dbReference>
<comment type="similarity">
    <text evidence="2">Belongs to the TMEM135 family.</text>
</comment>
<dbReference type="GO" id="GO:0012505">
    <property type="term" value="C:endomembrane system"/>
    <property type="evidence" value="ECO:0007669"/>
    <property type="project" value="UniProtKB-SubCell"/>
</dbReference>
<organism evidence="7">
    <name type="scientific">Anopheles atroparvus</name>
    <name type="common">European mosquito</name>
    <dbReference type="NCBI Taxonomy" id="41427"/>
    <lineage>
        <taxon>Eukaryota</taxon>
        <taxon>Metazoa</taxon>
        <taxon>Ecdysozoa</taxon>
        <taxon>Arthropoda</taxon>
        <taxon>Hexapoda</taxon>
        <taxon>Insecta</taxon>
        <taxon>Pterygota</taxon>
        <taxon>Neoptera</taxon>
        <taxon>Endopterygota</taxon>
        <taxon>Diptera</taxon>
        <taxon>Nematocera</taxon>
        <taxon>Culicoidea</taxon>
        <taxon>Culicidae</taxon>
        <taxon>Anophelinae</taxon>
        <taxon>Anopheles</taxon>
    </lineage>
</organism>
<evidence type="ECO:0000256" key="2">
    <source>
        <dbReference type="ARBA" id="ARBA00008924"/>
    </source>
</evidence>
<dbReference type="VEuPathDB" id="VectorBase:AATE015880"/>
<accession>A0A182JD74</accession>
<evidence type="ECO:0000313" key="7">
    <source>
        <dbReference type="EnsemblMetazoa" id="AATE015880-PA.1"/>
    </source>
</evidence>
<protein>
    <recommendedName>
        <fullName evidence="6">Transmembrane protein 135 N-terminal domain-containing protein</fullName>
    </recommendedName>
</protein>
<keyword evidence="4" id="KW-1133">Transmembrane helix</keyword>
<dbReference type="EnsemblMetazoa" id="AATE015880-RA">
    <property type="protein sequence ID" value="AATE015880-PA.1"/>
    <property type="gene ID" value="AATE015880"/>
</dbReference>
<keyword evidence="5" id="KW-0472">Membrane</keyword>
<dbReference type="PANTHER" id="PTHR12459">
    <property type="entry name" value="TRANSMEMBRANE PROTEIN 135-RELATED"/>
    <property type="match status" value="1"/>
</dbReference>
<feature type="domain" description="Transmembrane protein 135 N-terminal" evidence="6">
    <location>
        <begin position="11"/>
        <end position="143"/>
    </location>
</feature>
<sequence length="472" mass="53266">MQVLSKMTPVPTTCFEYVHPWTQSCTLATAELMLVGVQYCLRIYAAVYAFSLLMRGRVPTLAELTKTIRGWLQSTAFLTANAFSYSMFLCFLRRVTGSFNFYTASYVPAFLAALVSIMVERSSRRALLALYVSNVATETMWNILQSRGLVRSLPYGEIAIFGLSTSMLMYCFRRNRQKDYRDSMFDVVRFAIGDSEVLKVEPVAPPAALEETNPAARDEKVARPSQPRTSGKRSLPFPFIQTVLRAYQQLTGRLKALGKHKLCRHRHGCVYDTLSSGARMFSMGLGIQVVMKMVLQMRKFINRPQLIRKTFLSKEIARLGLFLGGFTTIYKMSSCLLRHLTDSDSPAFAFPSGLLASTAFAFYADKTIALYIMWKTLQITYNWGIDRGYVPRVPGFTVMLYAVSTALLFHAATIEPENLRPSYWKFLHSISGGRICIMDRSGFDVYGLNTSGQIRTMMELCKTEPILQGNLS</sequence>
<evidence type="ECO:0000256" key="5">
    <source>
        <dbReference type="ARBA" id="ARBA00023136"/>
    </source>
</evidence>
<dbReference type="PANTHER" id="PTHR12459:SF15">
    <property type="entry name" value="TRANSMEMBRANE PROTEIN 135"/>
    <property type="match status" value="1"/>
</dbReference>
<dbReference type="InterPro" id="IPR026749">
    <property type="entry name" value="Tmem135"/>
</dbReference>
<name>A0A182JD74_ANOAO</name>
<dbReference type="AlphaFoldDB" id="A0A182JD74"/>
<reference evidence="7" key="1">
    <citation type="submission" date="2022-08" db="UniProtKB">
        <authorList>
            <consortium name="EnsemblMetazoa"/>
        </authorList>
    </citation>
    <scope>IDENTIFICATION</scope>
    <source>
        <strain evidence="7">EBRO</strain>
    </source>
</reference>
<comment type="subcellular location">
    <subcellularLocation>
        <location evidence="1">Endomembrane system</location>
        <topology evidence="1">Multi-pass membrane protein</topology>
    </subcellularLocation>
</comment>